<sequence>MICLLASKTEQLALCRVCQHLKLICTRLIYHTVFADETNPIKFIQLCRTLTKVPAAAIAVRELRMEMSSPSHRYRRLGSICRIFRDALLKTTSLTTLCFCNRWRQGEPSLYLQGCDFPQLKNFTVEYNASGHGDDAIYKFISRHSTTISTLCIRSFCRFDGQGKMATSYKPLALPKLLMYGGSDAWLDVIIPINKPNFVYLSSSDCLPNPLQPSAIDHLSCILALSKGGIQDFRLDFDRWDTRILAMFHQLTDLTTLVLSVVTNPPVVFPLKFFDALEKQCLPRMTQLRRLHLRNAIYIVDDDDIEEIYDRDYELEYIRRWHKICPQLEDVRFPTRHYWKLVKWNRSESTIWVPSNDFNHQGGLIWATTAIAVGHYPVNLKTLPKEVDDAVLRIQNKFPSWIGKRDIDAMYAICASTLDWSTYV</sequence>
<accession>A0ABR3JJ08</accession>
<dbReference type="SUPFAM" id="SSF52047">
    <property type="entry name" value="RNI-like"/>
    <property type="match status" value="1"/>
</dbReference>
<reference evidence="2" key="1">
    <citation type="submission" date="2024-06" db="EMBL/GenBank/DDBJ databases">
        <title>Multi-omics analyses provide insights into the biosynthesis of the anticancer antibiotic pleurotin in Hohenbuehelia grisea.</title>
        <authorList>
            <person name="Weaver J.A."/>
            <person name="Alberti F."/>
        </authorList>
    </citation>
    <scope>NUCLEOTIDE SEQUENCE [LARGE SCALE GENOMIC DNA]</scope>
    <source>
        <strain evidence="2">T-177</strain>
    </source>
</reference>
<evidence type="ECO:0000313" key="2">
    <source>
        <dbReference type="Proteomes" id="UP001556367"/>
    </source>
</evidence>
<protein>
    <submittedName>
        <fullName evidence="1">Uncharacterized protein</fullName>
    </submittedName>
</protein>
<evidence type="ECO:0000313" key="1">
    <source>
        <dbReference type="EMBL" id="KAL0955313.1"/>
    </source>
</evidence>
<comment type="caution">
    <text evidence="1">The sequence shown here is derived from an EMBL/GenBank/DDBJ whole genome shotgun (WGS) entry which is preliminary data.</text>
</comment>
<gene>
    <name evidence="1" type="ORF">HGRIS_004199</name>
</gene>
<keyword evidence="2" id="KW-1185">Reference proteome</keyword>
<name>A0ABR3JJ08_9AGAR</name>
<dbReference type="Proteomes" id="UP001556367">
    <property type="component" value="Unassembled WGS sequence"/>
</dbReference>
<proteinExistence type="predicted"/>
<organism evidence="1 2">
    <name type="scientific">Hohenbuehelia grisea</name>
    <dbReference type="NCBI Taxonomy" id="104357"/>
    <lineage>
        <taxon>Eukaryota</taxon>
        <taxon>Fungi</taxon>
        <taxon>Dikarya</taxon>
        <taxon>Basidiomycota</taxon>
        <taxon>Agaricomycotina</taxon>
        <taxon>Agaricomycetes</taxon>
        <taxon>Agaricomycetidae</taxon>
        <taxon>Agaricales</taxon>
        <taxon>Pleurotineae</taxon>
        <taxon>Pleurotaceae</taxon>
        <taxon>Hohenbuehelia</taxon>
    </lineage>
</organism>
<dbReference type="EMBL" id="JASNQZ010000007">
    <property type="protein sequence ID" value="KAL0955313.1"/>
    <property type="molecule type" value="Genomic_DNA"/>
</dbReference>